<evidence type="ECO:0000256" key="1">
    <source>
        <dbReference type="SAM" id="MobiDB-lite"/>
    </source>
</evidence>
<gene>
    <name evidence="2" type="ORF">SVUK_LOCUS6515</name>
</gene>
<name>A0A3P7J561_STRVU</name>
<organism evidence="2 3">
    <name type="scientific">Strongylus vulgaris</name>
    <name type="common">Blood worm</name>
    <dbReference type="NCBI Taxonomy" id="40348"/>
    <lineage>
        <taxon>Eukaryota</taxon>
        <taxon>Metazoa</taxon>
        <taxon>Ecdysozoa</taxon>
        <taxon>Nematoda</taxon>
        <taxon>Chromadorea</taxon>
        <taxon>Rhabditida</taxon>
        <taxon>Rhabditina</taxon>
        <taxon>Rhabditomorpha</taxon>
        <taxon>Strongyloidea</taxon>
        <taxon>Strongylidae</taxon>
        <taxon>Strongylus</taxon>
    </lineage>
</organism>
<dbReference type="Proteomes" id="UP000270094">
    <property type="component" value="Unassembled WGS sequence"/>
</dbReference>
<accession>A0A3P7J561</accession>
<evidence type="ECO:0000313" key="3">
    <source>
        <dbReference type="Proteomes" id="UP000270094"/>
    </source>
</evidence>
<proteinExistence type="predicted"/>
<dbReference type="OrthoDB" id="5823747at2759"/>
<feature type="compositionally biased region" description="Polar residues" evidence="1">
    <location>
        <begin position="240"/>
        <end position="259"/>
    </location>
</feature>
<dbReference type="AlphaFoldDB" id="A0A3P7J561"/>
<protein>
    <submittedName>
        <fullName evidence="2">Uncharacterized protein</fullName>
    </submittedName>
</protein>
<reference evidence="2 3" key="1">
    <citation type="submission" date="2018-11" db="EMBL/GenBank/DDBJ databases">
        <authorList>
            <consortium name="Pathogen Informatics"/>
        </authorList>
    </citation>
    <scope>NUCLEOTIDE SEQUENCE [LARGE SCALE GENOMIC DNA]</scope>
</reference>
<keyword evidence="3" id="KW-1185">Reference proteome</keyword>
<feature type="region of interest" description="Disordered" evidence="1">
    <location>
        <begin position="34"/>
        <end position="66"/>
    </location>
</feature>
<feature type="region of interest" description="Disordered" evidence="1">
    <location>
        <begin position="226"/>
        <end position="259"/>
    </location>
</feature>
<feature type="compositionally biased region" description="Basic and acidic residues" evidence="1">
    <location>
        <begin position="226"/>
        <end position="239"/>
    </location>
</feature>
<evidence type="ECO:0000313" key="2">
    <source>
        <dbReference type="EMBL" id="VDM71517.1"/>
    </source>
</evidence>
<dbReference type="EMBL" id="UYYB01020771">
    <property type="protein sequence ID" value="VDM71517.1"/>
    <property type="molecule type" value="Genomic_DNA"/>
</dbReference>
<sequence>MRRDTIARRYRLSRCDLCAMEAQNAAQANIVQLSKPRQRRNGKLKAQQTESAQKADQYCSPPNSQTSASQQYFLSSTGFQQPLPAFLTTSVGYVPQNTVMMGYTTERTMFNAMNAEQLRSAQNDAQFFFNRNASNITSSSLNSPLHAVDQKQSEIINEDNPRDCAVEEHYAQFDHQSEPLFAVVKRELMDEDEPSGDPTQEQYEQFKQEQEHQYCTVKRKLNETKEHSQLKTVEKDEISSNHNGTTSSSPDVNGNTTSANMAECVDSSFKFIKKESHEQNDNELVFRSL</sequence>
<feature type="compositionally biased region" description="Polar residues" evidence="1">
    <location>
        <begin position="46"/>
        <end position="66"/>
    </location>
</feature>